<evidence type="ECO:0008006" key="3">
    <source>
        <dbReference type="Google" id="ProtNLM"/>
    </source>
</evidence>
<dbReference type="Proteomes" id="UP000504637">
    <property type="component" value="Unplaced"/>
</dbReference>
<dbReference type="RefSeq" id="XP_033460116.1">
    <property type="nucleotide sequence ID" value="XM_033608277.1"/>
</dbReference>
<keyword evidence="1" id="KW-1185">Reference proteome</keyword>
<organism evidence="2">
    <name type="scientific">Dissoconium aciculare CBS 342.82</name>
    <dbReference type="NCBI Taxonomy" id="1314786"/>
    <lineage>
        <taxon>Eukaryota</taxon>
        <taxon>Fungi</taxon>
        <taxon>Dikarya</taxon>
        <taxon>Ascomycota</taxon>
        <taxon>Pezizomycotina</taxon>
        <taxon>Dothideomycetes</taxon>
        <taxon>Dothideomycetidae</taxon>
        <taxon>Mycosphaerellales</taxon>
        <taxon>Dissoconiaceae</taxon>
        <taxon>Dissoconium</taxon>
    </lineage>
</organism>
<reference evidence="2" key="1">
    <citation type="submission" date="2020-01" db="EMBL/GenBank/DDBJ databases">
        <authorList>
            <consortium name="DOE Joint Genome Institute"/>
            <person name="Haridas S."/>
            <person name="Albert R."/>
            <person name="Binder M."/>
            <person name="Bloem J."/>
            <person name="Labutti K."/>
            <person name="Salamov A."/>
            <person name="Andreopoulos B."/>
            <person name="Baker S.E."/>
            <person name="Barry K."/>
            <person name="Bills G."/>
            <person name="Bluhm B.H."/>
            <person name="Cannon C."/>
            <person name="Castanera R."/>
            <person name="Culley D.E."/>
            <person name="Daum C."/>
            <person name="Ezra D."/>
            <person name="Gonzalez J.B."/>
            <person name="Henrissat B."/>
            <person name="Kuo A."/>
            <person name="Liang C."/>
            <person name="Lipzen A."/>
            <person name="Lutzoni F."/>
            <person name="Magnuson J."/>
            <person name="Mondo S."/>
            <person name="Nolan M."/>
            <person name="Ohm R."/>
            <person name="Pangilinan J."/>
            <person name="Park H.-J."/>
            <person name="Ramirez L."/>
            <person name="Alfaro M."/>
            <person name="Sun H."/>
            <person name="Tritt A."/>
            <person name="Yoshinaga Y."/>
            <person name="Zwiers L.-H."/>
            <person name="Turgeon B.G."/>
            <person name="Goodwin S.B."/>
            <person name="Spatafora J.W."/>
            <person name="Crous P.W."/>
            <person name="Grigoriev I.V."/>
        </authorList>
    </citation>
    <scope>NUCLEOTIDE SEQUENCE</scope>
    <source>
        <strain evidence="2">CBS 342.82</strain>
    </source>
</reference>
<dbReference type="Gene3D" id="3.40.50.1240">
    <property type="entry name" value="Phosphoglycerate mutase-like"/>
    <property type="match status" value="1"/>
</dbReference>
<accession>A0A6J3M4X3</accession>
<dbReference type="InterPro" id="IPR013078">
    <property type="entry name" value="His_Pase_superF_clade-1"/>
</dbReference>
<name>A0A6J3M4X3_9PEZI</name>
<proteinExistence type="predicted"/>
<sequence length="116" mass="13170">MTRTIQTALNAFPSILELPRKVPVQVWPDLREAHDAICNKGISRAGLAERFPQFDFTECSEHWDYPAHAVEAATSRAERVRARLEKLSSTHRNIVVISHRGFIAFLVHGSQFDVCE</sequence>
<dbReference type="AlphaFoldDB" id="A0A6J3M4X3"/>
<evidence type="ECO:0000313" key="1">
    <source>
        <dbReference type="Proteomes" id="UP000504637"/>
    </source>
</evidence>
<protein>
    <recommendedName>
        <fullName evidence="3">Phosphoglycerate mutase-like protein</fullName>
    </recommendedName>
</protein>
<reference evidence="2" key="2">
    <citation type="submission" date="2020-04" db="EMBL/GenBank/DDBJ databases">
        <authorList>
            <consortium name="NCBI Genome Project"/>
        </authorList>
    </citation>
    <scope>NUCLEOTIDE SEQUENCE</scope>
    <source>
        <strain evidence="2">CBS 342.82</strain>
    </source>
</reference>
<dbReference type="OrthoDB" id="496981at2759"/>
<evidence type="ECO:0000313" key="2">
    <source>
        <dbReference type="RefSeq" id="XP_033460116.1"/>
    </source>
</evidence>
<dbReference type="GeneID" id="54366077"/>
<dbReference type="InterPro" id="IPR029033">
    <property type="entry name" value="His_PPase_superfam"/>
</dbReference>
<dbReference type="SUPFAM" id="SSF53254">
    <property type="entry name" value="Phosphoglycerate mutase-like"/>
    <property type="match status" value="1"/>
</dbReference>
<gene>
    <name evidence="2" type="ORF">K489DRAFT_424965</name>
</gene>
<dbReference type="Pfam" id="PF00300">
    <property type="entry name" value="His_Phos_1"/>
    <property type="match status" value="1"/>
</dbReference>
<reference evidence="2" key="3">
    <citation type="submission" date="2025-08" db="UniProtKB">
        <authorList>
            <consortium name="RefSeq"/>
        </authorList>
    </citation>
    <scope>IDENTIFICATION</scope>
    <source>
        <strain evidence="2">CBS 342.82</strain>
    </source>
</reference>